<feature type="non-terminal residue" evidence="1">
    <location>
        <position position="1"/>
    </location>
</feature>
<sequence>SIAINYEELDIVRSDSWIIVSSKETELIHLLKLVDDRDHCFNPTVEDAFADEFLLKGSC</sequence>
<keyword evidence="2" id="KW-1185">Reference proteome</keyword>
<proteinExistence type="predicted"/>
<dbReference type="Proteomes" id="UP000054359">
    <property type="component" value="Unassembled WGS sequence"/>
</dbReference>
<organism evidence="1 2">
    <name type="scientific">Stegodyphus mimosarum</name>
    <name type="common">African social velvet spider</name>
    <dbReference type="NCBI Taxonomy" id="407821"/>
    <lineage>
        <taxon>Eukaryota</taxon>
        <taxon>Metazoa</taxon>
        <taxon>Ecdysozoa</taxon>
        <taxon>Arthropoda</taxon>
        <taxon>Chelicerata</taxon>
        <taxon>Arachnida</taxon>
        <taxon>Araneae</taxon>
        <taxon>Araneomorphae</taxon>
        <taxon>Entelegynae</taxon>
        <taxon>Eresoidea</taxon>
        <taxon>Eresidae</taxon>
        <taxon>Stegodyphus</taxon>
    </lineage>
</organism>
<protein>
    <submittedName>
        <fullName evidence="1">Uncharacterized protein</fullName>
    </submittedName>
</protein>
<feature type="non-terminal residue" evidence="1">
    <location>
        <position position="59"/>
    </location>
</feature>
<accession>A0A087TGX2</accession>
<name>A0A087TGX2_STEMI</name>
<gene>
    <name evidence="1" type="ORF">X975_25073</name>
</gene>
<dbReference type="AlphaFoldDB" id="A0A087TGX2"/>
<evidence type="ECO:0000313" key="1">
    <source>
        <dbReference type="EMBL" id="KFM64361.1"/>
    </source>
</evidence>
<evidence type="ECO:0000313" key="2">
    <source>
        <dbReference type="Proteomes" id="UP000054359"/>
    </source>
</evidence>
<dbReference type="EMBL" id="KK115172">
    <property type="protein sequence ID" value="KFM64361.1"/>
    <property type="molecule type" value="Genomic_DNA"/>
</dbReference>
<reference evidence="1 2" key="1">
    <citation type="submission" date="2013-11" db="EMBL/GenBank/DDBJ databases">
        <title>Genome sequencing of Stegodyphus mimosarum.</title>
        <authorList>
            <person name="Bechsgaard J."/>
        </authorList>
    </citation>
    <scope>NUCLEOTIDE SEQUENCE [LARGE SCALE GENOMIC DNA]</scope>
</reference>